<dbReference type="InterPro" id="IPR006119">
    <property type="entry name" value="Resolv_N"/>
</dbReference>
<feature type="domain" description="Recombinase" evidence="5">
    <location>
        <begin position="170"/>
        <end position="293"/>
    </location>
</feature>
<reference evidence="6 7" key="1">
    <citation type="submission" date="2021-07" db="EMBL/GenBank/DDBJ databases">
        <title>Actinomadura sp. PM05-2 isolated from lichen.</title>
        <authorList>
            <person name="Somphong A."/>
            <person name="Phongsopitanun W."/>
            <person name="Tanasupawat S."/>
            <person name="Peongsungnone V."/>
        </authorList>
    </citation>
    <scope>NUCLEOTIDE SEQUENCE [LARGE SCALE GENOMIC DNA]</scope>
    <source>
        <strain evidence="6 7">PM05-2</strain>
    </source>
</reference>
<feature type="coiled-coil region" evidence="3">
    <location>
        <begin position="395"/>
        <end position="452"/>
    </location>
</feature>
<evidence type="ECO:0000313" key="7">
    <source>
        <dbReference type="Proteomes" id="UP000774570"/>
    </source>
</evidence>
<dbReference type="InterPro" id="IPR038109">
    <property type="entry name" value="DNA_bind_recomb_sf"/>
</dbReference>
<comment type="caution">
    <text evidence="6">The sequence shown here is derived from an EMBL/GenBank/DDBJ whole genome shotgun (WGS) entry which is preliminary data.</text>
</comment>
<dbReference type="PANTHER" id="PTHR30461:SF2">
    <property type="entry name" value="SERINE RECOMBINASE PINE-RELATED"/>
    <property type="match status" value="1"/>
</dbReference>
<dbReference type="Gene3D" id="3.90.1750.20">
    <property type="entry name" value="Putative Large Serine Recombinase, Chain B, Domain 2"/>
    <property type="match status" value="1"/>
</dbReference>
<sequence>MPDLALAVAYARKSHKGQAPRGRGEISTHDQHREMREGACALGIEIAETHSDSESAWTDKAHAGWDATLAAIDSGEYHVLILHAIDRMSRLGGYSRFAEDIKRRVARGELRVIGLLDDYDSALYRDPETAAHELDKHLIAARRYSDKLSKRIRASKTRHRLGGGHVGKPAYGWRIADPENRKIERDPDEWPIVERIFTEVAAGQKGLMAVARALNAEGARTRRDAEWSSRTLHGMINNPVYEGFLSTTDVAGGVHRYLDGEGNPVNILAPGASPMPPALVREARAALTGRAHHGSRRAAKQGVANTDLCGLLKCPGCAGPMVSGGLRYRCAKTARGGTCPQPSNIVRHRIESLAWEIAAQIVTRLDPRNPDDRPTLAAIAEAWSARERPGKAEESAAARNAVNAAQKTLDRVTRNARLGVYDNDDKGLARDLQETRLALRVAQERLGEVEDEIALALPWAGADLAAPELVEAWASEPGPRRRAILGSVLAEVRVARAPAGTRRFDASRVSYRVQGGDAWVTCPSGVRSDRRAGRDRSDQAMEVPPGTHGSDGRHSWS</sequence>
<dbReference type="InterPro" id="IPR011109">
    <property type="entry name" value="DNA_bind_recombinase_dom"/>
</dbReference>
<keyword evidence="3" id="KW-0175">Coiled coil</keyword>
<feature type="region of interest" description="Disordered" evidence="4">
    <location>
        <begin position="523"/>
        <end position="557"/>
    </location>
</feature>
<organism evidence="6 7">
    <name type="scientific">Actinomadura parmotrematis</name>
    <dbReference type="NCBI Taxonomy" id="2864039"/>
    <lineage>
        <taxon>Bacteria</taxon>
        <taxon>Bacillati</taxon>
        <taxon>Actinomycetota</taxon>
        <taxon>Actinomycetes</taxon>
        <taxon>Streptosporangiales</taxon>
        <taxon>Thermomonosporaceae</taxon>
        <taxon>Actinomadura</taxon>
    </lineage>
</organism>
<dbReference type="InterPro" id="IPR050639">
    <property type="entry name" value="SSR_resolvase"/>
</dbReference>
<dbReference type="SMART" id="SM00857">
    <property type="entry name" value="Resolvase"/>
    <property type="match status" value="1"/>
</dbReference>
<dbReference type="Proteomes" id="UP000774570">
    <property type="component" value="Unassembled WGS sequence"/>
</dbReference>
<protein>
    <submittedName>
        <fullName evidence="6">Recombinase family protein</fullName>
    </submittedName>
</protein>
<name>A0ABS7FNY1_9ACTN</name>
<dbReference type="Gene3D" id="3.40.50.1390">
    <property type="entry name" value="Resolvase, N-terminal catalytic domain"/>
    <property type="match status" value="1"/>
</dbReference>
<evidence type="ECO:0000256" key="2">
    <source>
        <dbReference type="ARBA" id="ARBA00023172"/>
    </source>
</evidence>
<gene>
    <name evidence="6" type="ORF">K1Y72_06880</name>
</gene>
<evidence type="ECO:0000313" key="6">
    <source>
        <dbReference type="EMBL" id="MBW8482083.1"/>
    </source>
</evidence>
<keyword evidence="1" id="KW-0238">DNA-binding</keyword>
<evidence type="ECO:0000256" key="3">
    <source>
        <dbReference type="SAM" id="Coils"/>
    </source>
</evidence>
<dbReference type="Pfam" id="PF07508">
    <property type="entry name" value="Recombinase"/>
    <property type="match status" value="1"/>
</dbReference>
<feature type="region of interest" description="Disordered" evidence="4">
    <location>
        <begin position="12"/>
        <end position="31"/>
    </location>
</feature>
<dbReference type="PANTHER" id="PTHR30461">
    <property type="entry name" value="DNA-INVERTASE FROM LAMBDOID PROPHAGE"/>
    <property type="match status" value="1"/>
</dbReference>
<feature type="compositionally biased region" description="Basic and acidic residues" evidence="4">
    <location>
        <begin position="527"/>
        <end position="539"/>
    </location>
</feature>
<accession>A0ABS7FNY1</accession>
<keyword evidence="7" id="KW-1185">Reference proteome</keyword>
<feature type="compositionally biased region" description="Basic and acidic residues" evidence="4">
    <location>
        <begin position="22"/>
        <end position="31"/>
    </location>
</feature>
<evidence type="ECO:0000259" key="5">
    <source>
        <dbReference type="PROSITE" id="PS51737"/>
    </source>
</evidence>
<evidence type="ECO:0000256" key="4">
    <source>
        <dbReference type="SAM" id="MobiDB-lite"/>
    </source>
</evidence>
<dbReference type="PROSITE" id="PS51737">
    <property type="entry name" value="RECOMBINASE_DNA_BIND"/>
    <property type="match status" value="1"/>
</dbReference>
<keyword evidence="2" id="KW-0233">DNA recombination</keyword>
<dbReference type="InterPro" id="IPR036162">
    <property type="entry name" value="Resolvase-like_N_sf"/>
</dbReference>
<proteinExistence type="predicted"/>
<evidence type="ECO:0000256" key="1">
    <source>
        <dbReference type="ARBA" id="ARBA00023125"/>
    </source>
</evidence>
<dbReference type="EMBL" id="JAIBOA010000003">
    <property type="protein sequence ID" value="MBW8482083.1"/>
    <property type="molecule type" value="Genomic_DNA"/>
</dbReference>
<dbReference type="RefSeq" id="WP_220164325.1">
    <property type="nucleotide sequence ID" value="NZ_JAIBOA010000003.1"/>
</dbReference>